<accession>A0A0N9IBJ5</accession>
<dbReference type="OrthoDB" id="3213425at2"/>
<reference evidence="1 2" key="1">
    <citation type="submission" date="2015-07" db="EMBL/GenBank/DDBJ databases">
        <title>Genome sequencing of Kibdelosporangium phytohabitans.</title>
        <authorList>
            <person name="Qin S."/>
            <person name="Xing K."/>
        </authorList>
    </citation>
    <scope>NUCLEOTIDE SEQUENCE [LARGE SCALE GENOMIC DNA]</scope>
    <source>
        <strain evidence="1 2">KLBMP1111</strain>
    </source>
</reference>
<dbReference type="Proteomes" id="UP000063699">
    <property type="component" value="Chromosome"/>
</dbReference>
<evidence type="ECO:0000313" key="2">
    <source>
        <dbReference type="Proteomes" id="UP000063699"/>
    </source>
</evidence>
<protein>
    <submittedName>
        <fullName evidence="1">Uncharacterized protein</fullName>
    </submittedName>
</protein>
<name>A0A0N9IBJ5_9PSEU</name>
<sequence>MDRTSLNSIAAILGATRRLEDTVGPALVPVAIRGLRDLSLATVHEAGSGLDRPTKSLASEVSQYLGWLVLANGNVYAADRNLGRAIASAGQAMTRTVCSTA</sequence>
<organism evidence="1 2">
    <name type="scientific">Kibdelosporangium phytohabitans</name>
    <dbReference type="NCBI Taxonomy" id="860235"/>
    <lineage>
        <taxon>Bacteria</taxon>
        <taxon>Bacillati</taxon>
        <taxon>Actinomycetota</taxon>
        <taxon>Actinomycetes</taxon>
        <taxon>Pseudonocardiales</taxon>
        <taxon>Pseudonocardiaceae</taxon>
        <taxon>Kibdelosporangium</taxon>
    </lineage>
</organism>
<gene>
    <name evidence="1" type="ORF">AOZ06_48600</name>
</gene>
<dbReference type="KEGG" id="kphy:AOZ06_48600"/>
<keyword evidence="2" id="KW-1185">Reference proteome</keyword>
<dbReference type="EMBL" id="CP012752">
    <property type="protein sequence ID" value="ALG13686.1"/>
    <property type="molecule type" value="Genomic_DNA"/>
</dbReference>
<proteinExistence type="predicted"/>
<evidence type="ECO:0000313" key="1">
    <source>
        <dbReference type="EMBL" id="ALG13686.1"/>
    </source>
</evidence>
<dbReference type="AlphaFoldDB" id="A0A0N9IBJ5"/>
<dbReference type="RefSeq" id="WP_054295572.1">
    <property type="nucleotide sequence ID" value="NZ_CP012752.1"/>
</dbReference>